<name>A0AAW1NZA8_9CHLO</name>
<protein>
    <submittedName>
        <fullName evidence="1">Uncharacterized protein</fullName>
    </submittedName>
</protein>
<dbReference type="AlphaFoldDB" id="A0AAW1NZA8"/>
<gene>
    <name evidence="1" type="ORF">WJX73_009615</name>
</gene>
<accession>A0AAW1NZA8</accession>
<comment type="caution">
    <text evidence="1">The sequence shown here is derived from an EMBL/GenBank/DDBJ whole genome shotgun (WGS) entry which is preliminary data.</text>
</comment>
<dbReference type="Proteomes" id="UP001465755">
    <property type="component" value="Unassembled WGS sequence"/>
</dbReference>
<dbReference type="EMBL" id="JALJOQ010000074">
    <property type="protein sequence ID" value="KAK9801948.1"/>
    <property type="molecule type" value="Genomic_DNA"/>
</dbReference>
<reference evidence="1 2" key="1">
    <citation type="journal article" date="2024" name="Nat. Commun.">
        <title>Phylogenomics reveals the evolutionary origins of lichenization in chlorophyte algae.</title>
        <authorList>
            <person name="Puginier C."/>
            <person name="Libourel C."/>
            <person name="Otte J."/>
            <person name="Skaloud P."/>
            <person name="Haon M."/>
            <person name="Grisel S."/>
            <person name="Petersen M."/>
            <person name="Berrin J.G."/>
            <person name="Delaux P.M."/>
            <person name="Dal Grande F."/>
            <person name="Keller J."/>
        </authorList>
    </citation>
    <scope>NUCLEOTIDE SEQUENCE [LARGE SCALE GENOMIC DNA]</scope>
    <source>
        <strain evidence="1 2">SAG 2036</strain>
    </source>
</reference>
<keyword evidence="2" id="KW-1185">Reference proteome</keyword>
<sequence>MSAKQKRAVPGTAWPELSKSDLRTLLRDIGVKTSEFEQAKTKAIRELFAKTLAKAHSLPLLADCLGTLDPESMTKCDPEDLRAGFSFAGPDTGKKTAYLETLRAQELMEAEPDNSFLHYRMRLHILGEEYWEGAISAALMRHEESELAILLNIKDMRIGPDGTPLLMVSFGPCQHGRVVSGIHESQSVLSRPFAIPSQKQAGGAASQRGSPVKCCKADAGLQAALQAGVGH</sequence>
<evidence type="ECO:0000313" key="1">
    <source>
        <dbReference type="EMBL" id="KAK9801948.1"/>
    </source>
</evidence>
<evidence type="ECO:0000313" key="2">
    <source>
        <dbReference type="Proteomes" id="UP001465755"/>
    </source>
</evidence>
<proteinExistence type="predicted"/>
<organism evidence="1 2">
    <name type="scientific">Symbiochloris irregularis</name>
    <dbReference type="NCBI Taxonomy" id="706552"/>
    <lineage>
        <taxon>Eukaryota</taxon>
        <taxon>Viridiplantae</taxon>
        <taxon>Chlorophyta</taxon>
        <taxon>core chlorophytes</taxon>
        <taxon>Trebouxiophyceae</taxon>
        <taxon>Trebouxiales</taxon>
        <taxon>Trebouxiaceae</taxon>
        <taxon>Symbiochloris</taxon>
    </lineage>
</organism>